<evidence type="ECO:0000256" key="1">
    <source>
        <dbReference type="SAM" id="SignalP"/>
    </source>
</evidence>
<accession>A0ABR9AJY2</accession>
<dbReference type="SUPFAM" id="SSF52096">
    <property type="entry name" value="ClpP/crotonase"/>
    <property type="match status" value="1"/>
</dbReference>
<keyword evidence="1" id="KW-0732">Signal</keyword>
<feature type="signal peptide" evidence="1">
    <location>
        <begin position="1"/>
        <end position="19"/>
    </location>
</feature>
<keyword evidence="4" id="KW-1185">Reference proteome</keyword>
<protein>
    <submittedName>
        <fullName evidence="3">Peptidase</fullName>
    </submittedName>
</protein>
<evidence type="ECO:0000259" key="2">
    <source>
        <dbReference type="Pfam" id="PF03572"/>
    </source>
</evidence>
<evidence type="ECO:0000313" key="4">
    <source>
        <dbReference type="Proteomes" id="UP000647133"/>
    </source>
</evidence>
<organism evidence="3 4">
    <name type="scientific">Echinicola arenosa</name>
    <dbReference type="NCBI Taxonomy" id="2774144"/>
    <lineage>
        <taxon>Bacteria</taxon>
        <taxon>Pseudomonadati</taxon>
        <taxon>Bacteroidota</taxon>
        <taxon>Cytophagia</taxon>
        <taxon>Cytophagales</taxon>
        <taxon>Cyclobacteriaceae</taxon>
        <taxon>Echinicola</taxon>
    </lineage>
</organism>
<dbReference type="InterPro" id="IPR005151">
    <property type="entry name" value="Tail-specific_protease"/>
</dbReference>
<gene>
    <name evidence="3" type="ORF">IFO69_10200</name>
</gene>
<dbReference type="EMBL" id="JACYTQ010000003">
    <property type="protein sequence ID" value="MBD8489116.1"/>
    <property type="molecule type" value="Genomic_DNA"/>
</dbReference>
<sequence>MKKRIYLLLFSLIFSKVVAGQSIDDTFSQKKMRKDLQVFKDIRLSANSGLHKYRTIEQTDSIYKWAEKEIGKSNTYLDFYNIICQLTDFEGSLHNDTGLPEKYLKNLRKENLGYFPYPVKWIDGKWLVNYENGEIPLGSEIVKINGLPISELVQNLYKYYTTDGQNITGKRIGLRTHFSKYYRLHYGQQEKFQVAFRRNASNLVEEKTINSVGYLECYKRFKRRYSKPFDQIYYADLQDKQKYDYKQIGTSTGILTVYSFGMGNESTQEHKSYLAFLDSVFSKIIKDNIKDLVVDIRQNGGGTDPNDLVTYSYLTQRKFQENKQAWISFKKVPYLKYSYIKAPRFLRFIGAGSYNRMFQEDFYQEKDNRYYQGPLSRDHTIWEPNENAYRGRVYLLVSPAVASAGSLFAAMLAGDENTVVIGEETMGGYYGHNGHTPLGYILPESKIKTFFSVVNLEQDVPMRKNQIYSRGIIPDYEVSQTYQDYINQVDIQMDFALELIKRNSME</sequence>
<dbReference type="Pfam" id="PF03572">
    <property type="entry name" value="Peptidase_S41"/>
    <property type="match status" value="1"/>
</dbReference>
<feature type="chain" id="PRO_5045400787" evidence="1">
    <location>
        <begin position="20"/>
        <end position="506"/>
    </location>
</feature>
<name>A0ABR9AJY2_9BACT</name>
<feature type="domain" description="Tail specific protease" evidence="2">
    <location>
        <begin position="252"/>
        <end position="478"/>
    </location>
</feature>
<dbReference type="Gene3D" id="3.90.226.10">
    <property type="entry name" value="2-enoyl-CoA Hydratase, Chain A, domain 1"/>
    <property type="match status" value="1"/>
</dbReference>
<dbReference type="InterPro" id="IPR029045">
    <property type="entry name" value="ClpP/crotonase-like_dom_sf"/>
</dbReference>
<comment type="caution">
    <text evidence="3">The sequence shown here is derived from an EMBL/GenBank/DDBJ whole genome shotgun (WGS) entry which is preliminary data.</text>
</comment>
<proteinExistence type="predicted"/>
<dbReference type="RefSeq" id="WP_192010005.1">
    <property type="nucleotide sequence ID" value="NZ_JACYTQ010000003.1"/>
</dbReference>
<evidence type="ECO:0000313" key="3">
    <source>
        <dbReference type="EMBL" id="MBD8489116.1"/>
    </source>
</evidence>
<dbReference type="Proteomes" id="UP000647133">
    <property type="component" value="Unassembled WGS sequence"/>
</dbReference>
<reference evidence="3 4" key="1">
    <citation type="submission" date="2020-09" db="EMBL/GenBank/DDBJ databases">
        <title>Echinicola sp. CAU 1574 isolated from sand of Sido Beach.</title>
        <authorList>
            <person name="Kim W."/>
        </authorList>
    </citation>
    <scope>NUCLEOTIDE SEQUENCE [LARGE SCALE GENOMIC DNA]</scope>
    <source>
        <strain evidence="3 4">CAU 1574</strain>
    </source>
</reference>